<dbReference type="PROSITE" id="PS00356">
    <property type="entry name" value="HTH_LACI_1"/>
    <property type="match status" value="1"/>
</dbReference>
<dbReference type="EMBL" id="CYPW01000011">
    <property type="protein sequence ID" value="CUH52048.1"/>
    <property type="molecule type" value="Genomic_DNA"/>
</dbReference>
<reference evidence="6 7" key="1">
    <citation type="submission" date="2015-09" db="EMBL/GenBank/DDBJ databases">
        <authorList>
            <consortium name="Swine Surveillance"/>
        </authorList>
    </citation>
    <scope>NUCLEOTIDE SEQUENCE [LARGE SCALE GENOMIC DNA]</scope>
    <source>
        <strain evidence="6 7">CECT 7688</strain>
    </source>
</reference>
<dbReference type="Pfam" id="PF00532">
    <property type="entry name" value="Peripla_BP_1"/>
    <property type="match status" value="1"/>
</dbReference>
<keyword evidence="7" id="KW-1185">Reference proteome</keyword>
<proteinExistence type="predicted"/>
<organism evidence="6 7">
    <name type="scientific">Shimia marina</name>
    <dbReference type="NCBI Taxonomy" id="321267"/>
    <lineage>
        <taxon>Bacteria</taxon>
        <taxon>Pseudomonadati</taxon>
        <taxon>Pseudomonadota</taxon>
        <taxon>Alphaproteobacteria</taxon>
        <taxon>Rhodobacterales</taxon>
        <taxon>Roseobacteraceae</taxon>
    </lineage>
</organism>
<dbReference type="AlphaFoldDB" id="A0A0P1EQ98"/>
<dbReference type="GO" id="GO:0000976">
    <property type="term" value="F:transcription cis-regulatory region binding"/>
    <property type="evidence" value="ECO:0007669"/>
    <property type="project" value="TreeGrafter"/>
</dbReference>
<dbReference type="InterPro" id="IPR001761">
    <property type="entry name" value="Peripla_BP/Lac1_sug-bd_dom"/>
</dbReference>
<dbReference type="PANTHER" id="PTHR30146">
    <property type="entry name" value="LACI-RELATED TRANSCRIPTIONAL REPRESSOR"/>
    <property type="match status" value="1"/>
</dbReference>
<dbReference type="GO" id="GO:0003700">
    <property type="term" value="F:DNA-binding transcription factor activity"/>
    <property type="evidence" value="ECO:0007669"/>
    <property type="project" value="TreeGrafter"/>
</dbReference>
<sequence>MERRPTIKDVAREAGVSKSTVSLVLQGSALVKSQTREHVQNVMARIGYVYNRSAAKLRSGSTGLIGLVINDLRNPFFSELAACLQESLSQQDYVAVLANTNEDPVLQHKMIKALIEHGVSGFVISPTYDDSGAAFEEIARAGLPAMQVFRQGDMRGDKFPFAAPDYKEGGRLAVAHLRARGGRRIAFVGGLEGRPVTQERASGDLALMREQGQEPIMLTGAATRQFGQDQAAVLASQYPEVDGVVCFNDLVALGLLSASVAMGRDVGHRLRIVGVDDIAECQHSAPSLSSVCCRIPEFANTISGQLLEWLQNGPAPARELRTPVELMVRASSGTL</sequence>
<dbReference type="Proteomes" id="UP000054823">
    <property type="component" value="Unassembled WGS sequence"/>
</dbReference>
<name>A0A0P1EQ98_9RHOB</name>
<dbReference type="RefSeq" id="WP_058239279.1">
    <property type="nucleotide sequence ID" value="NZ_CYPW01000011.1"/>
</dbReference>
<protein>
    <submittedName>
        <fullName evidence="6">Maltose regulon regulatory protein MalI</fullName>
    </submittedName>
</protein>
<feature type="domain" description="HTH lacI-type" evidence="5">
    <location>
        <begin position="5"/>
        <end position="59"/>
    </location>
</feature>
<evidence type="ECO:0000256" key="1">
    <source>
        <dbReference type="ARBA" id="ARBA00022491"/>
    </source>
</evidence>
<accession>A0A0P1EQ98</accession>
<dbReference type="CDD" id="cd01392">
    <property type="entry name" value="HTH_LacI"/>
    <property type="match status" value="1"/>
</dbReference>
<dbReference type="STRING" id="321267.SHM7688_01488"/>
<evidence type="ECO:0000259" key="5">
    <source>
        <dbReference type="PROSITE" id="PS50932"/>
    </source>
</evidence>
<dbReference type="PANTHER" id="PTHR30146:SF148">
    <property type="entry name" value="HTH-TYPE TRANSCRIPTIONAL REPRESSOR PURR-RELATED"/>
    <property type="match status" value="1"/>
</dbReference>
<evidence type="ECO:0000256" key="3">
    <source>
        <dbReference type="ARBA" id="ARBA00023125"/>
    </source>
</evidence>
<dbReference type="Pfam" id="PF00356">
    <property type="entry name" value="LacI"/>
    <property type="match status" value="1"/>
</dbReference>
<dbReference type="InterPro" id="IPR028082">
    <property type="entry name" value="Peripla_BP_I"/>
</dbReference>
<keyword evidence="2" id="KW-0805">Transcription regulation</keyword>
<evidence type="ECO:0000313" key="6">
    <source>
        <dbReference type="EMBL" id="CUH52048.1"/>
    </source>
</evidence>
<dbReference type="InterPro" id="IPR010982">
    <property type="entry name" value="Lambda_DNA-bd_dom_sf"/>
</dbReference>
<evidence type="ECO:0000256" key="4">
    <source>
        <dbReference type="ARBA" id="ARBA00023163"/>
    </source>
</evidence>
<dbReference type="SUPFAM" id="SSF53822">
    <property type="entry name" value="Periplasmic binding protein-like I"/>
    <property type="match status" value="1"/>
</dbReference>
<dbReference type="InterPro" id="IPR000843">
    <property type="entry name" value="HTH_LacI"/>
</dbReference>
<dbReference type="SMART" id="SM00354">
    <property type="entry name" value="HTH_LACI"/>
    <property type="match status" value="1"/>
</dbReference>
<dbReference type="PRINTS" id="PR00036">
    <property type="entry name" value="HTHLACI"/>
</dbReference>
<dbReference type="Gene3D" id="1.10.260.40">
    <property type="entry name" value="lambda repressor-like DNA-binding domains"/>
    <property type="match status" value="1"/>
</dbReference>
<dbReference type="Gene3D" id="3.40.50.2300">
    <property type="match status" value="2"/>
</dbReference>
<dbReference type="PROSITE" id="PS50932">
    <property type="entry name" value="HTH_LACI_2"/>
    <property type="match status" value="1"/>
</dbReference>
<keyword evidence="4" id="KW-0804">Transcription</keyword>
<evidence type="ECO:0000256" key="2">
    <source>
        <dbReference type="ARBA" id="ARBA00023015"/>
    </source>
</evidence>
<evidence type="ECO:0000313" key="7">
    <source>
        <dbReference type="Proteomes" id="UP000054823"/>
    </source>
</evidence>
<keyword evidence="1" id="KW-0678">Repressor</keyword>
<dbReference type="SUPFAM" id="SSF47413">
    <property type="entry name" value="lambda repressor-like DNA-binding domains"/>
    <property type="match status" value="1"/>
</dbReference>
<keyword evidence="3" id="KW-0238">DNA-binding</keyword>
<gene>
    <name evidence="6" type="primary">malI</name>
    <name evidence="6" type="ORF">SHM7688_01488</name>
</gene>